<dbReference type="Proteomes" id="UP000184231">
    <property type="component" value="Unassembled WGS sequence"/>
</dbReference>
<protein>
    <submittedName>
        <fullName evidence="1">Uncharacterized protein</fullName>
    </submittedName>
</protein>
<gene>
    <name evidence="1" type="ORF">SAMN04487911_10111</name>
</gene>
<evidence type="ECO:0000313" key="1">
    <source>
        <dbReference type="EMBL" id="SHI29890.1"/>
    </source>
</evidence>
<reference evidence="2" key="1">
    <citation type="submission" date="2016-11" db="EMBL/GenBank/DDBJ databases">
        <authorList>
            <person name="Varghese N."/>
            <person name="Submissions S."/>
        </authorList>
    </citation>
    <scope>NUCLEOTIDE SEQUENCE [LARGE SCALE GENOMIC DNA]</scope>
    <source>
        <strain evidence="2">CGMCC 1.8863</strain>
    </source>
</reference>
<sequence>MGLPKGLKVGLPLILPNKNLANMLLWLKKLADFKMNADIKN</sequence>
<dbReference type="EMBL" id="FQYX01000001">
    <property type="protein sequence ID" value="SHI29890.1"/>
    <property type="molecule type" value="Genomic_DNA"/>
</dbReference>
<name>A0A1M6A0A9_9FLAO</name>
<dbReference type="AlphaFoldDB" id="A0A1M6A0A9"/>
<organism evidence="1 2">
    <name type="scientific">Arenibacter nanhaiticus</name>
    <dbReference type="NCBI Taxonomy" id="558155"/>
    <lineage>
        <taxon>Bacteria</taxon>
        <taxon>Pseudomonadati</taxon>
        <taxon>Bacteroidota</taxon>
        <taxon>Flavobacteriia</taxon>
        <taxon>Flavobacteriales</taxon>
        <taxon>Flavobacteriaceae</taxon>
        <taxon>Arenibacter</taxon>
    </lineage>
</organism>
<evidence type="ECO:0000313" key="2">
    <source>
        <dbReference type="Proteomes" id="UP000184231"/>
    </source>
</evidence>
<keyword evidence="2" id="KW-1185">Reference proteome</keyword>
<accession>A0A1M6A0A9</accession>
<proteinExistence type="predicted"/>